<organism evidence="4 5">
    <name type="scientific">Hibiscus sabdariffa</name>
    <name type="common">roselle</name>
    <dbReference type="NCBI Taxonomy" id="183260"/>
    <lineage>
        <taxon>Eukaryota</taxon>
        <taxon>Viridiplantae</taxon>
        <taxon>Streptophyta</taxon>
        <taxon>Embryophyta</taxon>
        <taxon>Tracheophyta</taxon>
        <taxon>Spermatophyta</taxon>
        <taxon>Magnoliopsida</taxon>
        <taxon>eudicotyledons</taxon>
        <taxon>Gunneridae</taxon>
        <taxon>Pentapetalae</taxon>
        <taxon>rosids</taxon>
        <taxon>malvids</taxon>
        <taxon>Malvales</taxon>
        <taxon>Malvaceae</taxon>
        <taxon>Malvoideae</taxon>
        <taxon>Hibiscus</taxon>
    </lineage>
</organism>
<proteinExistence type="inferred from homology"/>
<dbReference type="InterPro" id="IPR003676">
    <property type="entry name" value="SAUR_fam"/>
</dbReference>
<reference evidence="4 5" key="1">
    <citation type="journal article" date="2024" name="G3 (Bethesda)">
        <title>Genome assembly of Hibiscus sabdariffa L. provides insights into metabolisms of medicinal natural products.</title>
        <authorList>
            <person name="Kim T."/>
        </authorList>
    </citation>
    <scope>NUCLEOTIDE SEQUENCE [LARGE SCALE GENOMIC DNA]</scope>
    <source>
        <strain evidence="4">TK-2024</strain>
        <tissue evidence="4">Old leaves</tissue>
    </source>
</reference>
<protein>
    <submittedName>
        <fullName evidence="4">Uncharacterized protein</fullName>
    </submittedName>
</protein>
<dbReference type="Pfam" id="PF02519">
    <property type="entry name" value="Auxin_inducible"/>
    <property type="match status" value="1"/>
</dbReference>
<evidence type="ECO:0000256" key="2">
    <source>
        <dbReference type="ARBA" id="ARBA00022473"/>
    </source>
</evidence>
<dbReference type="PANTHER" id="PTHR31374">
    <property type="entry name" value="AUXIN-INDUCED PROTEIN-LIKE-RELATED"/>
    <property type="match status" value="1"/>
</dbReference>
<keyword evidence="3" id="KW-0341">Growth regulation</keyword>
<name>A0ABR2CVS3_9ROSI</name>
<accession>A0ABR2CVS3</accession>
<evidence type="ECO:0000256" key="3">
    <source>
        <dbReference type="ARBA" id="ARBA00022604"/>
    </source>
</evidence>
<evidence type="ECO:0000256" key="1">
    <source>
        <dbReference type="ARBA" id="ARBA00006974"/>
    </source>
</evidence>
<dbReference type="Proteomes" id="UP001472677">
    <property type="component" value="Unassembled WGS sequence"/>
</dbReference>
<dbReference type="PANTHER" id="PTHR31374:SF432">
    <property type="entry name" value="SAUR FAMILY PROTEIN"/>
    <property type="match status" value="1"/>
</dbReference>
<sequence>MSCCSEQVLLLMMNDNGGSKFTRIRQIVRLKEMLHKWQTVTIGPRKNVHDLEENHTGVSRAINRRLMNVMTCDSDEESCPSPEPPPDVPRGYLAVYVGLELRRFIIPAAYLSHPIFKVLLEKAEDEFGYDHIGGLTLPCEIETFKYLMQYIENHPTAGDSSKHQERVTVPDFISRREPRVLLFGIGPEFGIPCRSARTGKLLRISSRFQVSSRMLPDEINRN</sequence>
<evidence type="ECO:0000313" key="5">
    <source>
        <dbReference type="Proteomes" id="UP001472677"/>
    </source>
</evidence>
<comment type="similarity">
    <text evidence="1">Belongs to the ARG7 family.</text>
</comment>
<comment type="caution">
    <text evidence="4">The sequence shown here is derived from an EMBL/GenBank/DDBJ whole genome shotgun (WGS) entry which is preliminary data.</text>
</comment>
<keyword evidence="2" id="KW-0217">Developmental protein</keyword>
<keyword evidence="5" id="KW-1185">Reference proteome</keyword>
<dbReference type="EMBL" id="JBBPBM010000043">
    <property type="protein sequence ID" value="KAK8523275.1"/>
    <property type="molecule type" value="Genomic_DNA"/>
</dbReference>
<gene>
    <name evidence="4" type="ORF">V6N12_047801</name>
</gene>
<evidence type="ECO:0000313" key="4">
    <source>
        <dbReference type="EMBL" id="KAK8523275.1"/>
    </source>
</evidence>